<protein>
    <submittedName>
        <fullName evidence="1">Uncharacterized protein</fullName>
    </submittedName>
</protein>
<reference evidence="1 2" key="1">
    <citation type="submission" date="2024-11" db="EMBL/GenBank/DDBJ databases">
        <title>The Natural Products Discovery Center: Release of the First 8490 Sequenced Strains for Exploring Actinobacteria Biosynthetic Diversity.</title>
        <authorList>
            <person name="Kalkreuter E."/>
            <person name="Kautsar S.A."/>
            <person name="Yang D."/>
            <person name="Bader C.D."/>
            <person name="Teijaro C.N."/>
            <person name="Fluegel L."/>
            <person name="Davis C.M."/>
            <person name="Simpson J.R."/>
            <person name="Lauterbach L."/>
            <person name="Steele A.D."/>
            <person name="Gui C."/>
            <person name="Meng S."/>
            <person name="Li G."/>
            <person name="Viehrig K."/>
            <person name="Ye F."/>
            <person name="Su P."/>
            <person name="Kiefer A.F."/>
            <person name="Nichols A."/>
            <person name="Cepeda A.J."/>
            <person name="Yan W."/>
            <person name="Fan B."/>
            <person name="Jiang Y."/>
            <person name="Adhikari A."/>
            <person name="Zheng C.-J."/>
            <person name="Schuster L."/>
            <person name="Cowan T.M."/>
            <person name="Smanski M.J."/>
            <person name="Chevrette M.G."/>
            <person name="De Carvalho L.P.S."/>
            <person name="Shen B."/>
        </authorList>
    </citation>
    <scope>NUCLEOTIDE SEQUENCE [LARGE SCALE GENOMIC DNA]</scope>
    <source>
        <strain evidence="1 2">NPDC020863</strain>
    </source>
</reference>
<proteinExistence type="predicted"/>
<name>A0ABW8LZP4_9ACTN</name>
<keyword evidence="2" id="KW-1185">Reference proteome</keyword>
<sequence length="162" mass="17572">MSATDWEVFLRDIALCLSAYQDRGPAVVWPERAHTVLRGLCEEYGGEAGTGWRSAPLGTRANRLAADLSRLMGYAVDAFEHTLPAGRALAIEHRDTAVLIFSLRGGARFRIERPGSPDGERGGIELRLRAGEIFYVPAGHTCMLDDASADCPLLLLALHATP</sequence>
<accession>A0ABW8LZP4</accession>
<dbReference type="InterPro" id="IPR011051">
    <property type="entry name" value="RmlC_Cupin_sf"/>
</dbReference>
<dbReference type="RefSeq" id="WP_358705180.1">
    <property type="nucleotide sequence ID" value="NZ_JBFACG010000023.1"/>
</dbReference>
<evidence type="ECO:0000313" key="2">
    <source>
        <dbReference type="Proteomes" id="UP001620295"/>
    </source>
</evidence>
<dbReference type="Proteomes" id="UP001620295">
    <property type="component" value="Unassembled WGS sequence"/>
</dbReference>
<dbReference type="EMBL" id="JBJDQH010000018">
    <property type="protein sequence ID" value="MFK4271397.1"/>
    <property type="molecule type" value="Genomic_DNA"/>
</dbReference>
<gene>
    <name evidence="1" type="ORF">ACI2L5_41795</name>
</gene>
<dbReference type="SUPFAM" id="SSF51182">
    <property type="entry name" value="RmlC-like cupins"/>
    <property type="match status" value="1"/>
</dbReference>
<comment type="caution">
    <text evidence="1">The sequence shown here is derived from an EMBL/GenBank/DDBJ whole genome shotgun (WGS) entry which is preliminary data.</text>
</comment>
<organism evidence="1 2">
    <name type="scientific">Streptomyces milbemycinicus</name>
    <dbReference type="NCBI Taxonomy" id="476552"/>
    <lineage>
        <taxon>Bacteria</taxon>
        <taxon>Bacillati</taxon>
        <taxon>Actinomycetota</taxon>
        <taxon>Actinomycetes</taxon>
        <taxon>Kitasatosporales</taxon>
        <taxon>Streptomycetaceae</taxon>
        <taxon>Streptomyces</taxon>
    </lineage>
</organism>
<evidence type="ECO:0000313" key="1">
    <source>
        <dbReference type="EMBL" id="MFK4271397.1"/>
    </source>
</evidence>